<evidence type="ECO:0000256" key="1">
    <source>
        <dbReference type="ARBA" id="ARBA00012493"/>
    </source>
</evidence>
<feature type="domain" description="Integrase catalytic" evidence="12">
    <location>
        <begin position="2022"/>
        <end position="2216"/>
    </location>
</feature>
<dbReference type="Pfam" id="PF17917">
    <property type="entry name" value="RT_RNaseH"/>
    <property type="match status" value="1"/>
</dbReference>
<dbReference type="InterPro" id="IPR050951">
    <property type="entry name" value="Retrovirus_Pol_polyprotein"/>
</dbReference>
<keyword evidence="6" id="KW-0255">Endonuclease</keyword>
<evidence type="ECO:0000256" key="10">
    <source>
        <dbReference type="SAM" id="MobiDB-lite"/>
    </source>
</evidence>
<keyword evidence="4" id="KW-0548">Nucleotidyltransferase</keyword>
<feature type="compositionally biased region" description="Basic and acidic residues" evidence="10">
    <location>
        <begin position="1032"/>
        <end position="1044"/>
    </location>
</feature>
<dbReference type="InterPro" id="IPR043502">
    <property type="entry name" value="DNA/RNA_pol_sf"/>
</dbReference>
<dbReference type="SUPFAM" id="SSF56672">
    <property type="entry name" value="DNA/RNA polymerases"/>
    <property type="match status" value="1"/>
</dbReference>
<evidence type="ECO:0000256" key="7">
    <source>
        <dbReference type="ARBA" id="ARBA00022801"/>
    </source>
</evidence>
<evidence type="ECO:0000256" key="6">
    <source>
        <dbReference type="ARBA" id="ARBA00022759"/>
    </source>
</evidence>
<feature type="region of interest" description="Disordered" evidence="10">
    <location>
        <begin position="698"/>
        <end position="719"/>
    </location>
</feature>
<dbReference type="EC" id="2.7.7.49" evidence="1"/>
<dbReference type="GO" id="GO:0003676">
    <property type="term" value="F:nucleic acid binding"/>
    <property type="evidence" value="ECO:0007669"/>
    <property type="project" value="InterPro"/>
</dbReference>
<dbReference type="InterPro" id="IPR025724">
    <property type="entry name" value="GAG-pre-integrase_dom"/>
</dbReference>
<dbReference type="PROSITE" id="PS50994">
    <property type="entry name" value="INTEGRASE"/>
    <property type="match status" value="1"/>
</dbReference>
<feature type="compositionally biased region" description="Basic and acidic residues" evidence="10">
    <location>
        <begin position="1428"/>
        <end position="1439"/>
    </location>
</feature>
<dbReference type="InterPro" id="IPR036397">
    <property type="entry name" value="RNaseH_sf"/>
</dbReference>
<evidence type="ECO:0000256" key="5">
    <source>
        <dbReference type="ARBA" id="ARBA00022722"/>
    </source>
</evidence>
<protein>
    <recommendedName>
        <fullName evidence="1">RNA-directed DNA polymerase</fullName>
        <ecNumber evidence="1">2.7.7.49</ecNumber>
    </recommendedName>
</protein>
<accession>A0A699GGS6</accession>
<evidence type="ECO:0000256" key="8">
    <source>
        <dbReference type="ARBA" id="ARBA00022918"/>
    </source>
</evidence>
<dbReference type="CDD" id="cd00303">
    <property type="entry name" value="retropepsin_like"/>
    <property type="match status" value="1"/>
</dbReference>
<reference evidence="13" key="1">
    <citation type="journal article" date="2019" name="Sci. Rep.">
        <title>Draft genome of Tanacetum cinerariifolium, the natural source of mosquito coil.</title>
        <authorList>
            <person name="Yamashiro T."/>
            <person name="Shiraishi A."/>
            <person name="Satake H."/>
            <person name="Nakayama K."/>
        </authorList>
    </citation>
    <scope>NUCLEOTIDE SEQUENCE</scope>
</reference>
<dbReference type="GO" id="GO:0008233">
    <property type="term" value="F:peptidase activity"/>
    <property type="evidence" value="ECO:0007669"/>
    <property type="project" value="UniProtKB-KW"/>
</dbReference>
<dbReference type="GO" id="GO:0004519">
    <property type="term" value="F:endonuclease activity"/>
    <property type="evidence" value="ECO:0007669"/>
    <property type="project" value="UniProtKB-KW"/>
</dbReference>
<dbReference type="Gene3D" id="2.40.70.10">
    <property type="entry name" value="Acid Proteases"/>
    <property type="match status" value="1"/>
</dbReference>
<proteinExistence type="predicted"/>
<dbReference type="Gene3D" id="3.30.420.10">
    <property type="entry name" value="Ribonuclease H-like superfamily/Ribonuclease H"/>
    <property type="match status" value="2"/>
</dbReference>
<dbReference type="EMBL" id="BKCJ010000036">
    <property type="protein sequence ID" value="GEU28999.1"/>
    <property type="molecule type" value="Genomic_DNA"/>
</dbReference>
<dbReference type="InterPro" id="IPR043128">
    <property type="entry name" value="Rev_trsase/Diguanyl_cyclase"/>
</dbReference>
<evidence type="ECO:0000259" key="11">
    <source>
        <dbReference type="PROSITE" id="PS50878"/>
    </source>
</evidence>
<dbReference type="InterPro" id="IPR000477">
    <property type="entry name" value="RT_dom"/>
</dbReference>
<dbReference type="InterPro" id="IPR012337">
    <property type="entry name" value="RNaseH-like_sf"/>
</dbReference>
<name>A0A699GGS6_TANCI</name>
<dbReference type="InterPro" id="IPR041373">
    <property type="entry name" value="RT_RNaseH"/>
</dbReference>
<sequence>MNGFKECSSCGALYTKSCACSKGGFVDKFVRDPNKTPDSSQQPPYDCLKCGNPVDGLYCRQCALLRKKLKEVWFTICNEHKFFQDFLNTSESSNDDSNIVNMPQEPIVFNQDPSENSSQSPPQIDHQCCYGVVIRLTASSVSDVIASLVGKIPICCDDDDDEESSIPLRDIIISELPPCIAITPVLSTKEPKDSLIMRDKHLDTIPKKELDEFIKVLRTLSQTQVSLNNFSSSDNESFFDEDIPKEIYSNPLFDEEILSIKIDPHPFNAESDLIESLLNQDSSIISSSKIDSLLDEFVGELIFLKSIPPGIDEADCDPEEEIRLIEKLLYDNSSPHPPKEFNSVNSDAMDQYPQTFLTSQMSSKFFLPSSPIRPNDEEDTISSHEYLNDLEEEYKAGALLAKSKRFFKKEVSSDDNEMMEVKVLMALAEENDAVSKEGARNGEWVRISKRKVHTLLEMEDNDDRKVYLDYLCIDLNYFEEQRSNLLSKHRNIVHELNGCKEQLLVLKQAKLDFLTMQHVNTEILKENKNLRTELKELKATIETWLNSSNKVNQCISKQIPSQKKRILGVDQLTEDPSSSGLKDLVFVKSSADETKVTIPGVERPWLSEAEGFILPNHDTGRILPSESQRNTTDSLVAVTDSSVTDYDLADESSVCSIPLPPLKKLDGAEPISGPKTIKSILRSKSTFKAEALKDVTINEPSSTPAKGNKSSLASKVQSSPAVKLKSVKIKDDPPLAHLKSLGRMSSRPNIPRPSKRFFPPCIHCDGPKVVFGDDSTCTTKGYGSIKCDGIVFTKFDKKRGTLFNSNKEMVMIAPRVRDVYVLDMTSSAQESCFFSKAFENLNWVWHKRLAHPNFKTINKLAKLNLVVGLHSLVYSKDKPCSSCEKGKHHRASFKTKQTSSIKKYLYLLHMDLFGPVTPRFINHGKYTLVIVNEYSRYTWVYFLKNKSQAPETIKSFIKRVENQNDIKVKQLRTDNDNAQYAVTYTSISSDSDGPSWGIPLMNDGEFPNIDPYEEDPEEDPNEEHEPEDEDTREPSKDSNETKPFEEDETAVTPPPPPRHCGARMSVRPHTPMDASTQALIDAFTARSSPIPLLHTSLAYDQEPLGHRAAMIRMRDDIPEEDMPPRKRCSPTWCDVAERSAAAARAPRNQAAEKVEDVGYVRALQASESRMMTSIKEVNLRTDRKDIRLNLDVVRGQRTAYEIELQESAEDLAVTQMMRIHTLEARAHTDTVEDVDSSYSRKYFHFCTKSIMPVTRQGTNDDMTPESIQAMIHRAIQRNSTHTQDDASQILGRGLRRPVKHARVYSYTDFIKCKPLNFKGTEGIVGLFQWLKKMELVFHISDCAVDNQVKFATCTLLGAALTWWNGHVRTLEIKKLEIELWNLRVKGNDVVAYTSRFQELALIPKTLDETIKLANDLMDQKLRTYAERQNENKTKADDSSRNNQQQPHKKQNVSRAYTAGPGEKKVYTGDLPLCTKCNYHHTGQCAPKCGKCKRTHQEELPKTKEPWEWQWKWRSQGRAYALGGRDASPDTNIITSMLLLNNRYAKVLFDTGADKSFVSTTFSALIDITPTILENNYAVELADGKIIGINTIIRGCTLNFMNHPFKIDLILVPLDSFDVIIGMDWLTKYHGVIIYDEKIVRVPFGREMLIFQGNGDNQREESRLNIISNTKAQEYLSKGCDIFLAHITTKEAKEKSKEKQLEDVPIVRDFPEVFLEDLPGIPPAQKIEFQIDLVPGVAPVTRAPYRIDDLFNQLQGSSVYLKIDMRSGYHQLRVREEDILKTAFRTRYGHYEFQVMPFGLTNAPTVFMDLMNRVCKPYLDKFVIVFINDILIYSKNKKEHEEHLKLILELLKKEELYAKFSKCEFWISKVQFLGHVIDSEGIHEAAFQLIKQKLCSAPILALLKGSENFIVYYDASQKGLGAMLMQYKKVIGYASRQLKINKKNYTTHDLELGAVVFALKMWINYLYETRCIVFTDHKSLQHILDQKELNMRQHRWLELLNDYDYDIRYHPGKANEILEAQTEALKPENLSVEDIGGMLRKDLPKEKLEPRVDGTLCLNNRSWIPCYGDLRTLIMHESHKSKNSSVEIGEITMDFITKLPKTTNGYDTICVIVDRLTKSSHFLPMRENDPMEKLMKLYMKEIVTRHGTRLDMSTAYHPETDDQSERTIQTLEDMLRACVIDFGKSWDKHLPLVEFSYNNNYHTSIKAAPFEALYGQKCRSPVCWAKVGVTQLTGPKIIHETTKKIIQIKGRIQAARDRKKSYANLKRKLMDFQVGDRVMLKVSP</sequence>
<dbReference type="GO" id="GO:0015074">
    <property type="term" value="P:DNA integration"/>
    <property type="evidence" value="ECO:0007669"/>
    <property type="project" value="InterPro"/>
</dbReference>
<evidence type="ECO:0000256" key="3">
    <source>
        <dbReference type="ARBA" id="ARBA00022679"/>
    </source>
</evidence>
<feature type="compositionally biased region" description="Acidic residues" evidence="10">
    <location>
        <begin position="1011"/>
        <end position="1031"/>
    </location>
</feature>
<keyword evidence="3" id="KW-0808">Transferase</keyword>
<dbReference type="PANTHER" id="PTHR37984:SF5">
    <property type="entry name" value="PROTEIN NYNRIN-LIKE"/>
    <property type="match status" value="1"/>
</dbReference>
<keyword evidence="8" id="KW-0695">RNA-directed DNA polymerase</keyword>
<keyword evidence="5" id="KW-0540">Nuclease</keyword>
<dbReference type="SUPFAM" id="SSF50630">
    <property type="entry name" value="Acid proteases"/>
    <property type="match status" value="1"/>
</dbReference>
<dbReference type="Pfam" id="PF08284">
    <property type="entry name" value="RVP_2"/>
    <property type="match status" value="1"/>
</dbReference>
<dbReference type="PANTHER" id="PTHR37984">
    <property type="entry name" value="PROTEIN CBG26694"/>
    <property type="match status" value="1"/>
</dbReference>
<dbReference type="InterPro" id="IPR001584">
    <property type="entry name" value="Integrase_cat-core"/>
</dbReference>
<dbReference type="CDD" id="cd09274">
    <property type="entry name" value="RNase_HI_RT_Ty3"/>
    <property type="match status" value="1"/>
</dbReference>
<dbReference type="Gene3D" id="3.30.70.270">
    <property type="match status" value="1"/>
</dbReference>
<evidence type="ECO:0000256" key="9">
    <source>
        <dbReference type="SAM" id="Coils"/>
    </source>
</evidence>
<comment type="caution">
    <text evidence="13">The sequence shown here is derived from an EMBL/GenBank/DDBJ whole genome shotgun (WGS) entry which is preliminary data.</text>
</comment>
<feature type="region of interest" description="Disordered" evidence="10">
    <location>
        <begin position="985"/>
        <end position="1069"/>
    </location>
</feature>
<feature type="domain" description="Reverse transcriptase" evidence="11">
    <location>
        <begin position="1647"/>
        <end position="1876"/>
    </location>
</feature>
<evidence type="ECO:0000256" key="4">
    <source>
        <dbReference type="ARBA" id="ARBA00022695"/>
    </source>
</evidence>
<dbReference type="PROSITE" id="PS50878">
    <property type="entry name" value="RT_POL"/>
    <property type="match status" value="1"/>
</dbReference>
<dbReference type="FunFam" id="3.10.10.10:FF:000007">
    <property type="entry name" value="Retrovirus-related Pol polyprotein from transposon 17.6-like Protein"/>
    <property type="match status" value="1"/>
</dbReference>
<dbReference type="Gene3D" id="3.10.10.10">
    <property type="entry name" value="HIV Type 1 Reverse Transcriptase, subunit A, domain 1"/>
    <property type="match status" value="1"/>
</dbReference>
<dbReference type="GO" id="GO:0003964">
    <property type="term" value="F:RNA-directed DNA polymerase activity"/>
    <property type="evidence" value="ECO:0007669"/>
    <property type="project" value="UniProtKB-KW"/>
</dbReference>
<dbReference type="GO" id="GO:0006508">
    <property type="term" value="P:proteolysis"/>
    <property type="evidence" value="ECO:0007669"/>
    <property type="project" value="UniProtKB-KW"/>
</dbReference>
<dbReference type="Pfam" id="PF13976">
    <property type="entry name" value="gag_pre-integrs"/>
    <property type="match status" value="1"/>
</dbReference>
<dbReference type="SUPFAM" id="SSF53098">
    <property type="entry name" value="Ribonuclease H-like"/>
    <property type="match status" value="2"/>
</dbReference>
<dbReference type="InterPro" id="IPR021109">
    <property type="entry name" value="Peptidase_aspartic_dom_sf"/>
</dbReference>
<evidence type="ECO:0000313" key="13">
    <source>
        <dbReference type="EMBL" id="GEU28999.1"/>
    </source>
</evidence>
<keyword evidence="2" id="KW-0645">Protease</keyword>
<keyword evidence="7" id="KW-0378">Hydrolase</keyword>
<feature type="region of interest" description="Disordered" evidence="10">
    <location>
        <begin position="1428"/>
        <end position="1460"/>
    </location>
</feature>
<feature type="coiled-coil region" evidence="9">
    <location>
        <begin position="520"/>
        <end position="547"/>
    </location>
</feature>
<evidence type="ECO:0000259" key="12">
    <source>
        <dbReference type="PROSITE" id="PS50994"/>
    </source>
</evidence>
<gene>
    <name evidence="13" type="ORF">Tci_000977</name>
</gene>
<dbReference type="Pfam" id="PF00078">
    <property type="entry name" value="RVT_1"/>
    <property type="match status" value="1"/>
</dbReference>
<dbReference type="CDD" id="cd01647">
    <property type="entry name" value="RT_LTR"/>
    <property type="match status" value="1"/>
</dbReference>
<evidence type="ECO:0000256" key="2">
    <source>
        <dbReference type="ARBA" id="ARBA00022670"/>
    </source>
</evidence>
<keyword evidence="9" id="KW-0175">Coiled coil</keyword>
<organism evidence="13">
    <name type="scientific">Tanacetum cinerariifolium</name>
    <name type="common">Dalmatian daisy</name>
    <name type="synonym">Chrysanthemum cinerariifolium</name>
    <dbReference type="NCBI Taxonomy" id="118510"/>
    <lineage>
        <taxon>Eukaryota</taxon>
        <taxon>Viridiplantae</taxon>
        <taxon>Streptophyta</taxon>
        <taxon>Embryophyta</taxon>
        <taxon>Tracheophyta</taxon>
        <taxon>Spermatophyta</taxon>
        <taxon>Magnoliopsida</taxon>
        <taxon>eudicotyledons</taxon>
        <taxon>Gunneridae</taxon>
        <taxon>Pentapetalae</taxon>
        <taxon>asterids</taxon>
        <taxon>campanulids</taxon>
        <taxon>Asterales</taxon>
        <taxon>Asteraceae</taxon>
        <taxon>Asteroideae</taxon>
        <taxon>Anthemideae</taxon>
        <taxon>Anthemidinae</taxon>
        <taxon>Tanacetum</taxon>
    </lineage>
</organism>